<protein>
    <submittedName>
        <fullName evidence="2">Uncharacterized protein</fullName>
    </submittedName>
</protein>
<evidence type="ECO:0000313" key="2">
    <source>
        <dbReference type="EMBL" id="ABK67300.1"/>
    </source>
</evidence>
<dbReference type="AlphaFoldDB" id="A0A0H2ZY26"/>
<dbReference type="KEGG" id="mav:MAV_1502"/>
<name>A0A0H2ZY26_MYCA1</name>
<proteinExistence type="predicted"/>
<dbReference type="EMBL" id="CP000479">
    <property type="protein sequence ID" value="ABK67300.1"/>
    <property type="molecule type" value="Genomic_DNA"/>
</dbReference>
<dbReference type="Proteomes" id="UP000001574">
    <property type="component" value="Chromosome"/>
</dbReference>
<evidence type="ECO:0000313" key="3">
    <source>
        <dbReference type="Proteomes" id="UP000001574"/>
    </source>
</evidence>
<dbReference type="HOGENOM" id="CLU_2106264_0_0_11"/>
<dbReference type="RefSeq" id="WP_011724192.1">
    <property type="nucleotide sequence ID" value="NC_008595.1"/>
</dbReference>
<feature type="region of interest" description="Disordered" evidence="1">
    <location>
        <begin position="47"/>
        <end position="101"/>
    </location>
</feature>
<sequence length="101" mass="10830">MTAADADAPDTYTGPACQSCGGPCWRHRGSVWGYTCAACIDRHLDAAAARGDARDRRERQKNARKLLERNDTQTPVTADRRRDGGGPDVFRTAAPASATAP</sequence>
<reference evidence="2 3" key="1">
    <citation type="submission" date="2006-10" db="EMBL/GenBank/DDBJ databases">
        <authorList>
            <person name="Fleischmann R.D."/>
            <person name="Dodson R.J."/>
            <person name="Haft D.H."/>
            <person name="Merkel J.S."/>
            <person name="Nelson W.C."/>
            <person name="Fraser C.M."/>
        </authorList>
    </citation>
    <scope>NUCLEOTIDE SEQUENCE [LARGE SCALE GENOMIC DNA]</scope>
    <source>
        <strain evidence="2 3">104</strain>
    </source>
</reference>
<feature type="compositionally biased region" description="Basic and acidic residues" evidence="1">
    <location>
        <begin position="47"/>
        <end position="71"/>
    </location>
</feature>
<accession>A0A0H2ZY26</accession>
<organism evidence="2 3">
    <name type="scientific">Mycobacterium avium (strain 104)</name>
    <dbReference type="NCBI Taxonomy" id="243243"/>
    <lineage>
        <taxon>Bacteria</taxon>
        <taxon>Bacillati</taxon>
        <taxon>Actinomycetota</taxon>
        <taxon>Actinomycetes</taxon>
        <taxon>Mycobacteriales</taxon>
        <taxon>Mycobacteriaceae</taxon>
        <taxon>Mycobacterium</taxon>
        <taxon>Mycobacterium avium complex (MAC)</taxon>
    </lineage>
</organism>
<gene>
    <name evidence="2" type="ordered locus">MAV_1502</name>
</gene>
<evidence type="ECO:0000256" key="1">
    <source>
        <dbReference type="SAM" id="MobiDB-lite"/>
    </source>
</evidence>